<dbReference type="InterPro" id="IPR001680">
    <property type="entry name" value="WD40_rpt"/>
</dbReference>
<dbReference type="GO" id="GO:0000462">
    <property type="term" value="P:maturation of SSU-rRNA from tricistronic rRNA transcript (SSU-rRNA, 5.8S rRNA, LSU-rRNA)"/>
    <property type="evidence" value="ECO:0007669"/>
    <property type="project" value="TreeGrafter"/>
</dbReference>
<evidence type="ECO:0000256" key="8">
    <source>
        <dbReference type="ARBA" id="ARBA00032239"/>
    </source>
</evidence>
<keyword evidence="7" id="KW-0687">Ribonucleoprotein</keyword>
<dbReference type="InterPro" id="IPR019775">
    <property type="entry name" value="WD40_repeat_CS"/>
</dbReference>
<dbReference type="AlphaFoldDB" id="A0A7R8YZT7"/>
<protein>
    <recommendedName>
        <fullName evidence="3">DDB1- and CUL4-associated factor 13</fullName>
    </recommendedName>
    <alternativeName>
        <fullName evidence="8">WD repeat and SOF domain-containing protein 1</fullName>
    </alternativeName>
</protein>
<dbReference type="PROSITE" id="PS50294">
    <property type="entry name" value="WD_REPEATS_REGION"/>
    <property type="match status" value="3"/>
</dbReference>
<proteinExistence type="inferred from homology"/>
<dbReference type="Proteomes" id="UP000594454">
    <property type="component" value="Chromosome 5"/>
</dbReference>
<dbReference type="InterPro" id="IPR036322">
    <property type="entry name" value="WD40_repeat_dom_sf"/>
</dbReference>
<dbReference type="SUPFAM" id="SSF50978">
    <property type="entry name" value="WD40 repeat-like"/>
    <property type="match status" value="1"/>
</dbReference>
<comment type="similarity">
    <text evidence="2">Belongs to the WD repeat DCAF13/WDSOF1 family.</text>
</comment>
<dbReference type="GO" id="GO:0032040">
    <property type="term" value="C:small-subunit processome"/>
    <property type="evidence" value="ECO:0007669"/>
    <property type="project" value="TreeGrafter"/>
</dbReference>
<evidence type="ECO:0000313" key="11">
    <source>
        <dbReference type="EMBL" id="CAD7090846.1"/>
    </source>
</evidence>
<feature type="repeat" description="WD" evidence="9">
    <location>
        <begin position="278"/>
        <end position="319"/>
    </location>
</feature>
<keyword evidence="12" id="KW-1185">Reference proteome</keyword>
<evidence type="ECO:0000256" key="4">
    <source>
        <dbReference type="ARBA" id="ARBA00022574"/>
    </source>
</evidence>
<comment type="subcellular location">
    <subcellularLocation>
        <location evidence="1">Nucleus</location>
        <location evidence="1">Nucleolus</location>
    </subcellularLocation>
</comment>
<dbReference type="PRINTS" id="PR00320">
    <property type="entry name" value="GPROTEINBRPT"/>
</dbReference>
<dbReference type="UniPathway" id="UPA00143"/>
<keyword evidence="4 9" id="KW-0853">WD repeat</keyword>
<dbReference type="FunFam" id="2.130.10.10:FF:000132">
    <property type="entry name" value="DDB1- and CUL4-associated factor 13"/>
    <property type="match status" value="1"/>
</dbReference>
<dbReference type="InterPro" id="IPR015943">
    <property type="entry name" value="WD40/YVTN_repeat-like_dom_sf"/>
</dbReference>
<evidence type="ECO:0000256" key="1">
    <source>
        <dbReference type="ARBA" id="ARBA00004604"/>
    </source>
</evidence>
<accession>A0A7R8YZT7</accession>
<organism evidence="11 12">
    <name type="scientific">Hermetia illucens</name>
    <name type="common">Black soldier fly</name>
    <dbReference type="NCBI Taxonomy" id="343691"/>
    <lineage>
        <taxon>Eukaryota</taxon>
        <taxon>Metazoa</taxon>
        <taxon>Ecdysozoa</taxon>
        <taxon>Arthropoda</taxon>
        <taxon>Hexapoda</taxon>
        <taxon>Insecta</taxon>
        <taxon>Pterygota</taxon>
        <taxon>Neoptera</taxon>
        <taxon>Endopterygota</taxon>
        <taxon>Diptera</taxon>
        <taxon>Brachycera</taxon>
        <taxon>Stratiomyomorpha</taxon>
        <taxon>Stratiomyidae</taxon>
        <taxon>Hermetiinae</taxon>
        <taxon>Hermetia</taxon>
    </lineage>
</organism>
<dbReference type="PROSITE" id="PS00678">
    <property type="entry name" value="WD_REPEATS_1"/>
    <property type="match status" value="1"/>
</dbReference>
<dbReference type="Pfam" id="PF00400">
    <property type="entry name" value="WD40"/>
    <property type="match status" value="4"/>
</dbReference>
<evidence type="ECO:0000256" key="6">
    <source>
        <dbReference type="ARBA" id="ARBA00023242"/>
    </source>
</evidence>
<reference evidence="11 12" key="1">
    <citation type="submission" date="2020-11" db="EMBL/GenBank/DDBJ databases">
        <authorList>
            <person name="Wallbank WR R."/>
            <person name="Pardo Diaz C."/>
            <person name="Kozak K."/>
            <person name="Martin S."/>
            <person name="Jiggins C."/>
            <person name="Moest M."/>
            <person name="Warren A I."/>
            <person name="Generalovic N T."/>
            <person name="Byers J.R.P. K."/>
            <person name="Montejo-Kovacevich G."/>
            <person name="Yen C E."/>
        </authorList>
    </citation>
    <scope>NUCLEOTIDE SEQUENCE [LARGE SCALE GENOMIC DNA]</scope>
</reference>
<dbReference type="PROSITE" id="PS50082">
    <property type="entry name" value="WD_REPEATS_2"/>
    <property type="match status" value="4"/>
</dbReference>
<dbReference type="CDD" id="cd00200">
    <property type="entry name" value="WD40"/>
    <property type="match status" value="1"/>
</dbReference>
<feature type="repeat" description="WD" evidence="9">
    <location>
        <begin position="105"/>
        <end position="146"/>
    </location>
</feature>
<dbReference type="OMA" id="EDHNAYI"/>
<evidence type="ECO:0000256" key="3">
    <source>
        <dbReference type="ARBA" id="ARBA00021762"/>
    </source>
</evidence>
<evidence type="ECO:0000313" key="12">
    <source>
        <dbReference type="Proteomes" id="UP000594454"/>
    </source>
</evidence>
<feature type="domain" description="Sof1-like protein" evidence="10">
    <location>
        <begin position="354"/>
        <end position="440"/>
    </location>
</feature>
<dbReference type="InterPro" id="IPR020472">
    <property type="entry name" value="WD40_PAC1"/>
</dbReference>
<evidence type="ECO:0000256" key="7">
    <source>
        <dbReference type="ARBA" id="ARBA00023274"/>
    </source>
</evidence>
<dbReference type="PANTHER" id="PTHR22851:SF0">
    <property type="entry name" value="DDB1- AND CUL4-ASSOCIATED FACTOR 13"/>
    <property type="match status" value="1"/>
</dbReference>
<dbReference type="PANTHER" id="PTHR22851">
    <property type="entry name" value="U3 SMALL NUCLEOLAR RNA U3 SNORNA ASSOCIATED PROTEIN"/>
    <property type="match status" value="1"/>
</dbReference>
<sequence>MKVKVISRNPDEYMRETKRDLHKVPRNYDPTLHPFEAAREYVRALNATKLDRVFAKPFLASLDGHRDGVSCFGKHPERLSTLCSGAYDGEIRVWDLPMRSCVRNFVAHEGFVRGITYTPCGERFITVGDDKTVKIWKAETPEVGDEEEPVNTLLSRTVLLGVSHHRTEPIFATCGEVCNIWDETRNEPLNVLKWGVDSLHAIAFNMVETSILAACASDRSVIFYDKRETKPLRKMVLTMKSNKLAWNPMEAFNFTVANEDFNLYTFDTRQLKNPVKIHYDHVSAVTDVDYSPTGKEFVSASYDKTIRIYEIHKSHSRDIYHTKRMQHVVCVGWSYDNKYIYSGSDEMNIRLWKARASEKLGATRPRERANFNYQEALKEKYAAHPEIKRIARHRQVPKKIYNTHKKMRAIKDKEKKKEANVRKHSKKGKFKFVAEKKKVVLKEDV</sequence>
<feature type="repeat" description="WD" evidence="9">
    <location>
        <begin position="321"/>
        <end position="362"/>
    </location>
</feature>
<evidence type="ECO:0000256" key="2">
    <source>
        <dbReference type="ARBA" id="ARBA00005649"/>
    </source>
</evidence>
<dbReference type="FunCoup" id="A0A7R8YZT7">
    <property type="interactions" value="2380"/>
</dbReference>
<dbReference type="Pfam" id="PF04158">
    <property type="entry name" value="Sof1"/>
    <property type="match status" value="1"/>
</dbReference>
<evidence type="ECO:0000259" key="10">
    <source>
        <dbReference type="Pfam" id="PF04158"/>
    </source>
</evidence>
<evidence type="ECO:0000256" key="9">
    <source>
        <dbReference type="PROSITE-ProRule" id="PRU00221"/>
    </source>
</evidence>
<evidence type="ECO:0000256" key="5">
    <source>
        <dbReference type="ARBA" id="ARBA00022737"/>
    </source>
</evidence>
<dbReference type="FunFam" id="2.130.10.10:FF:000826">
    <property type="entry name" value="DDB1- and CUL4-associated factor 13"/>
    <property type="match status" value="1"/>
</dbReference>
<dbReference type="EMBL" id="LR899013">
    <property type="protein sequence ID" value="CAD7090846.1"/>
    <property type="molecule type" value="Genomic_DNA"/>
</dbReference>
<name>A0A7R8YZT7_HERIL</name>
<feature type="repeat" description="WD" evidence="9">
    <location>
        <begin position="62"/>
        <end position="104"/>
    </location>
</feature>
<dbReference type="Gene3D" id="2.130.10.10">
    <property type="entry name" value="YVTN repeat-like/Quinoprotein amine dehydrogenase"/>
    <property type="match status" value="2"/>
</dbReference>
<dbReference type="OrthoDB" id="10249065at2759"/>
<dbReference type="InterPro" id="IPR007287">
    <property type="entry name" value="Sof1"/>
</dbReference>
<dbReference type="GO" id="GO:0016567">
    <property type="term" value="P:protein ubiquitination"/>
    <property type="evidence" value="ECO:0007669"/>
    <property type="project" value="UniProtKB-UniPathway"/>
</dbReference>
<dbReference type="SMART" id="SM00320">
    <property type="entry name" value="WD40"/>
    <property type="match status" value="6"/>
</dbReference>
<keyword evidence="5" id="KW-0677">Repeat</keyword>
<dbReference type="InParanoid" id="A0A7R8YZT7"/>
<keyword evidence="6" id="KW-0539">Nucleus</keyword>
<dbReference type="InterPro" id="IPR051733">
    <property type="entry name" value="WD_repeat_DCAF13/WDSOF1"/>
</dbReference>
<gene>
    <name evidence="11" type="ORF">HERILL_LOCUS13303</name>
</gene>